<dbReference type="InterPro" id="IPR036691">
    <property type="entry name" value="Endo/exonu/phosph_ase_sf"/>
</dbReference>
<dbReference type="Proteomes" id="UP001549921">
    <property type="component" value="Unassembled WGS sequence"/>
</dbReference>
<name>A0ABD0SMX2_LOXSC</name>
<dbReference type="Gene3D" id="3.60.10.10">
    <property type="entry name" value="Endonuclease/exonuclease/phosphatase"/>
    <property type="match status" value="1"/>
</dbReference>
<comment type="caution">
    <text evidence="1">The sequence shown here is derived from an EMBL/GenBank/DDBJ whole genome shotgun (WGS) entry which is preliminary data.</text>
</comment>
<dbReference type="SUPFAM" id="SSF56219">
    <property type="entry name" value="DNase I-like"/>
    <property type="match status" value="1"/>
</dbReference>
<proteinExistence type="predicted"/>
<organism evidence="1 2">
    <name type="scientific">Loxostege sticticalis</name>
    <name type="common">Beet webworm moth</name>
    <dbReference type="NCBI Taxonomy" id="481309"/>
    <lineage>
        <taxon>Eukaryota</taxon>
        <taxon>Metazoa</taxon>
        <taxon>Ecdysozoa</taxon>
        <taxon>Arthropoda</taxon>
        <taxon>Hexapoda</taxon>
        <taxon>Insecta</taxon>
        <taxon>Pterygota</taxon>
        <taxon>Neoptera</taxon>
        <taxon>Endopterygota</taxon>
        <taxon>Lepidoptera</taxon>
        <taxon>Glossata</taxon>
        <taxon>Ditrysia</taxon>
        <taxon>Pyraloidea</taxon>
        <taxon>Crambidae</taxon>
        <taxon>Pyraustinae</taxon>
        <taxon>Loxostege</taxon>
    </lineage>
</organism>
<accession>A0ABD0SMX2</accession>
<protein>
    <recommendedName>
        <fullName evidence="3">Vacuolar fusion protein MON1 homolog</fullName>
    </recommendedName>
</protein>
<evidence type="ECO:0000313" key="1">
    <source>
        <dbReference type="EMBL" id="KAL0820403.1"/>
    </source>
</evidence>
<gene>
    <name evidence="1" type="ORF">ABMA28_006285</name>
</gene>
<sequence length="334" mass="37294">MDSHLHASEELDCMQISHSVKCHMNELISQCPNVLCNKNSLIIVTQNIVSIYKNLDDLQANLSILNLEADILVLTECRLESNKQIPLLRNYTSYQTSKLLNQNDGVVVYICNKHRAKVTELLLSDASGLQVVIENLVLLCIYRSPSFLNSRNFVSSLDAHLETIKRYKHISILADVITNQAGRRSSGSVVTTPNPISSNPSSFILLDTDVREVESVLMNLDSGSSPGWDEFVVPHICKLANLCFNTGVFPSSLKRSIVTPVYKSGDRADILITGSSELFPTQVSFDYLSGKLGKTLSYIYICVNKDLVDLIRCRKIFSEQLSAIYQRASSNERK</sequence>
<evidence type="ECO:0008006" key="3">
    <source>
        <dbReference type="Google" id="ProtNLM"/>
    </source>
</evidence>
<evidence type="ECO:0000313" key="2">
    <source>
        <dbReference type="Proteomes" id="UP001549921"/>
    </source>
</evidence>
<dbReference type="AlphaFoldDB" id="A0ABD0SMX2"/>
<reference evidence="1 2" key="1">
    <citation type="submission" date="2024-06" db="EMBL/GenBank/DDBJ databases">
        <title>A chromosome-level genome assembly of beet webworm, Loxostege sticticalis.</title>
        <authorList>
            <person name="Zhang Y."/>
        </authorList>
    </citation>
    <scope>NUCLEOTIDE SEQUENCE [LARGE SCALE GENOMIC DNA]</scope>
    <source>
        <strain evidence="1">AQ028</strain>
        <tissue evidence="1">Male pupae</tissue>
    </source>
</reference>
<dbReference type="EMBL" id="JBEDNZ010000019">
    <property type="protein sequence ID" value="KAL0820403.1"/>
    <property type="molecule type" value="Genomic_DNA"/>
</dbReference>